<dbReference type="InParanoid" id="B0W286"/>
<protein>
    <recommendedName>
        <fullName evidence="2">F-box domain-containing protein</fullName>
    </recommendedName>
</protein>
<reference evidence="3" key="1">
    <citation type="submission" date="2007-03" db="EMBL/GenBank/DDBJ databases">
        <title>Annotation of Culex pipiens quinquefasciatus.</title>
        <authorList>
            <consortium name="The Broad Institute Genome Sequencing Platform"/>
            <person name="Atkinson P.W."/>
            <person name="Hemingway J."/>
            <person name="Christensen B.M."/>
            <person name="Higgs S."/>
            <person name="Kodira C."/>
            <person name="Hannick L."/>
            <person name="Megy K."/>
            <person name="O'Leary S."/>
            <person name="Pearson M."/>
            <person name="Haas B.J."/>
            <person name="Mauceli E."/>
            <person name="Wortman J.R."/>
            <person name="Lee N.H."/>
            <person name="Guigo R."/>
            <person name="Stanke M."/>
            <person name="Alvarado L."/>
            <person name="Amedeo P."/>
            <person name="Antoine C.H."/>
            <person name="Arensburger P."/>
            <person name="Bidwell S.L."/>
            <person name="Crawford M."/>
            <person name="Camaro F."/>
            <person name="Devon K."/>
            <person name="Engels R."/>
            <person name="Hammond M."/>
            <person name="Howarth C."/>
            <person name="Koehrsen M."/>
            <person name="Lawson D."/>
            <person name="Montgomery P."/>
            <person name="Nene V."/>
            <person name="Nusbaum C."/>
            <person name="Puiu D."/>
            <person name="Romero-Severson J."/>
            <person name="Severson D.W."/>
            <person name="Shumway M."/>
            <person name="Sisk P."/>
            <person name="Stolte C."/>
            <person name="Zeng Q."/>
            <person name="Eisenstadt E."/>
            <person name="Fraser-Liggett C."/>
            <person name="Strausberg R."/>
            <person name="Galagan J."/>
            <person name="Birren B."/>
            <person name="Collins F.H."/>
        </authorList>
    </citation>
    <scope>NUCLEOTIDE SEQUENCE [LARGE SCALE GENOMIC DNA]</scope>
    <source>
        <strain evidence="3">JHB</strain>
    </source>
</reference>
<evidence type="ECO:0000259" key="2">
    <source>
        <dbReference type="PROSITE" id="PS50181"/>
    </source>
</evidence>
<evidence type="ECO:0000313" key="3">
    <source>
        <dbReference type="EMBL" id="EDS28150.1"/>
    </source>
</evidence>
<feature type="region of interest" description="Disordered" evidence="1">
    <location>
        <begin position="198"/>
        <end position="232"/>
    </location>
</feature>
<feature type="region of interest" description="Disordered" evidence="1">
    <location>
        <begin position="308"/>
        <end position="328"/>
    </location>
</feature>
<accession>B0W286</accession>
<proteinExistence type="predicted"/>
<feature type="domain" description="F-box" evidence="2">
    <location>
        <begin position="2"/>
        <end position="48"/>
    </location>
</feature>
<evidence type="ECO:0000256" key="1">
    <source>
        <dbReference type="SAM" id="MobiDB-lite"/>
    </source>
</evidence>
<keyword evidence="5" id="KW-1185">Reference proteome</keyword>
<feature type="compositionally biased region" description="Basic and acidic residues" evidence="1">
    <location>
        <begin position="317"/>
        <end position="328"/>
    </location>
</feature>
<organism>
    <name type="scientific">Culex quinquefasciatus</name>
    <name type="common">Southern house mosquito</name>
    <name type="synonym">Culex pungens</name>
    <dbReference type="NCBI Taxonomy" id="7176"/>
    <lineage>
        <taxon>Eukaryota</taxon>
        <taxon>Metazoa</taxon>
        <taxon>Ecdysozoa</taxon>
        <taxon>Arthropoda</taxon>
        <taxon>Hexapoda</taxon>
        <taxon>Insecta</taxon>
        <taxon>Pterygota</taxon>
        <taxon>Neoptera</taxon>
        <taxon>Endopterygota</taxon>
        <taxon>Diptera</taxon>
        <taxon>Nematocera</taxon>
        <taxon>Culicoidea</taxon>
        <taxon>Culicidae</taxon>
        <taxon>Culicinae</taxon>
        <taxon>Culicini</taxon>
        <taxon>Culex</taxon>
        <taxon>Culex</taxon>
    </lineage>
</organism>
<dbReference type="Proteomes" id="UP000002320">
    <property type="component" value="Unassembled WGS sequence"/>
</dbReference>
<dbReference type="Pfam" id="PF12937">
    <property type="entry name" value="F-box-like"/>
    <property type="match status" value="1"/>
</dbReference>
<dbReference type="HOGENOM" id="CLU_687458_0_0_1"/>
<dbReference type="VEuPathDB" id="VectorBase:CPIJ001116"/>
<dbReference type="AlphaFoldDB" id="B0W286"/>
<dbReference type="InterPro" id="IPR036047">
    <property type="entry name" value="F-box-like_dom_sf"/>
</dbReference>
<dbReference type="SUPFAM" id="SSF81383">
    <property type="entry name" value="F-box domain"/>
    <property type="match status" value="1"/>
</dbReference>
<dbReference type="InterPro" id="IPR001810">
    <property type="entry name" value="F-box_dom"/>
</dbReference>
<dbReference type="Gene3D" id="1.20.1280.50">
    <property type="match status" value="1"/>
</dbReference>
<dbReference type="KEGG" id="cqu:CpipJ_CPIJ001116"/>
<dbReference type="SMART" id="SM00256">
    <property type="entry name" value="FBOX"/>
    <property type="match status" value="1"/>
</dbReference>
<dbReference type="CDD" id="cd09917">
    <property type="entry name" value="F-box_SF"/>
    <property type="match status" value="1"/>
</dbReference>
<dbReference type="PROSITE" id="PS50181">
    <property type="entry name" value="FBOX"/>
    <property type="match status" value="1"/>
</dbReference>
<evidence type="ECO:0000313" key="4">
    <source>
        <dbReference type="EnsemblMetazoa" id="CPIJ001116-PA"/>
    </source>
</evidence>
<dbReference type="EnsemblMetazoa" id="CPIJ001116-RA">
    <property type="protein sequence ID" value="CPIJ001116-PA"/>
    <property type="gene ID" value="CPIJ001116"/>
</dbReference>
<gene>
    <name evidence="4" type="primary">6032130</name>
    <name evidence="3" type="ORF">CpipJ_CPIJ001116</name>
</gene>
<name>B0W286_CULQU</name>
<feature type="compositionally biased region" description="Basic and acidic residues" evidence="1">
    <location>
        <begin position="208"/>
        <end position="217"/>
    </location>
</feature>
<feature type="region of interest" description="Disordered" evidence="1">
    <location>
        <begin position="247"/>
        <end position="278"/>
    </location>
</feature>
<dbReference type="EMBL" id="DS231825">
    <property type="protein sequence ID" value="EDS28150.1"/>
    <property type="molecule type" value="Genomic_DNA"/>
</dbReference>
<evidence type="ECO:0000313" key="5">
    <source>
        <dbReference type="Proteomes" id="UP000002320"/>
    </source>
</evidence>
<reference evidence="4" key="2">
    <citation type="submission" date="2020-05" db="UniProtKB">
        <authorList>
            <consortium name="EnsemblMetazoa"/>
        </authorList>
    </citation>
    <scope>IDENTIFICATION</scope>
    <source>
        <strain evidence="4">JHB</strain>
    </source>
</reference>
<sequence>MSSTIQSLPVELLQCIFDQLSPRDCERATLVCHQWCQVLRSDHYIRRMSLTVTNRNLCSRQILRRMKRPFRKLNIEDGCVSEGERGVFLARVRKLLASKQIRRNVCEVRFEVSQRALNAVFGHQMAVLRFSRLVSIVYTPGSRLLVHEDIPPAIKVKVPSLTVLKIDVFTNAAVELVRMASRALESLSMRFLDKAMLLDQPPPPRQASYEDRLKFRASDTNSTRSRGGGGGGARVAVAITAAYVQEEEEAVTEDQRKNQRQEGGSCSAAMHHGSSSVSEWHKVKDVGTTFEVLGFCYRAEATGVHRRRSPRTAKWGGGREEEARSPEIRATREARSQKELGLMGRGSDEVLEVRGLGWASSTTSRRDLVFAPRHDRQQYIGMCPHLRRRTTTMWSSELSQS</sequence>